<keyword evidence="9" id="KW-1185">Reference proteome</keyword>
<dbReference type="PANTHER" id="PTHR30636">
    <property type="entry name" value="UPF0701 PROTEIN YICC"/>
    <property type="match status" value="1"/>
</dbReference>
<evidence type="ECO:0000313" key="9">
    <source>
        <dbReference type="Proteomes" id="UP001208041"/>
    </source>
</evidence>
<dbReference type="RefSeq" id="WP_263953165.1">
    <property type="nucleotide sequence ID" value="NZ_JAOYFC010000001.1"/>
</dbReference>
<evidence type="ECO:0000256" key="1">
    <source>
        <dbReference type="ARBA" id="ARBA00001968"/>
    </source>
</evidence>
<comment type="similarity">
    <text evidence="5">Belongs to the YicC/YloC family.</text>
</comment>
<name>A0AAE3LUJ1_9RHOB</name>
<keyword evidence="3" id="KW-0255">Endonuclease</keyword>
<protein>
    <submittedName>
        <fullName evidence="8">YicC family protein</fullName>
    </submittedName>
</protein>
<dbReference type="AlphaFoldDB" id="A0AAE3LUJ1"/>
<proteinExistence type="inferred from homology"/>
<dbReference type="Proteomes" id="UP001208041">
    <property type="component" value="Unassembled WGS sequence"/>
</dbReference>
<evidence type="ECO:0000256" key="3">
    <source>
        <dbReference type="ARBA" id="ARBA00022759"/>
    </source>
</evidence>
<dbReference type="Pfam" id="PF03755">
    <property type="entry name" value="YicC-like_N"/>
    <property type="match status" value="1"/>
</dbReference>
<dbReference type="Pfam" id="PF08340">
    <property type="entry name" value="YicC-like_C"/>
    <property type="match status" value="1"/>
</dbReference>
<dbReference type="NCBIfam" id="TIGR00255">
    <property type="entry name" value="YicC/YloC family endoribonuclease"/>
    <property type="match status" value="1"/>
</dbReference>
<dbReference type="PANTHER" id="PTHR30636:SF3">
    <property type="entry name" value="UPF0701 PROTEIN YICC"/>
    <property type="match status" value="1"/>
</dbReference>
<comment type="cofactor">
    <cofactor evidence="1">
        <name>a divalent metal cation</name>
        <dbReference type="ChEBI" id="CHEBI:60240"/>
    </cofactor>
</comment>
<dbReference type="InterPro" id="IPR013551">
    <property type="entry name" value="YicC-like_C"/>
</dbReference>
<gene>
    <name evidence="8" type="ORF">OH136_07275</name>
</gene>
<reference evidence="8" key="1">
    <citation type="submission" date="2022-10" db="EMBL/GenBank/DDBJ databases">
        <authorList>
            <person name="Yue Y."/>
        </authorList>
    </citation>
    <scope>NUCLEOTIDE SEQUENCE</scope>
    <source>
        <strain evidence="8">Z654</strain>
    </source>
</reference>
<sequence>MVNSMTGFATLTGEHGQHEWVWDMRGVNARGLDVRLRVPDWITGLEQEIKTKTNKSFARGSLQISLKIGRREEEGQLALDGAALDGVLAALNEIESRAAAHSLTLTPTSAAEILGIRGVQKTSQEPDDITALKAALLTNFDGVLEQFAQMRAKEGASLEAVLSAQIDEIETLTDAAAKAAEARKPHVAETLKTNLARVMDNTDGASADRVAQELALLAVKADVTEEIDRLHAHISAARDLLAQSKPIGRKMDFLTQEFNREANTLCSKSQFSELTRIGLDLKAVIDQMREQVQNVE</sequence>
<keyword evidence="2" id="KW-0540">Nuclease</keyword>
<evidence type="ECO:0000256" key="4">
    <source>
        <dbReference type="ARBA" id="ARBA00022801"/>
    </source>
</evidence>
<dbReference type="InterPro" id="IPR013527">
    <property type="entry name" value="YicC-like_N"/>
</dbReference>
<dbReference type="InterPro" id="IPR005229">
    <property type="entry name" value="YicC/YloC-like"/>
</dbReference>
<comment type="caution">
    <text evidence="8">The sequence shown here is derived from an EMBL/GenBank/DDBJ whole genome shotgun (WGS) entry which is preliminary data.</text>
</comment>
<evidence type="ECO:0000259" key="7">
    <source>
        <dbReference type="Pfam" id="PF08340"/>
    </source>
</evidence>
<dbReference type="GO" id="GO:0004521">
    <property type="term" value="F:RNA endonuclease activity"/>
    <property type="evidence" value="ECO:0007669"/>
    <property type="project" value="InterPro"/>
</dbReference>
<keyword evidence="4" id="KW-0378">Hydrolase</keyword>
<organism evidence="8 9">
    <name type="scientific">Halocynthiibacter halioticoli</name>
    <dbReference type="NCBI Taxonomy" id="2986804"/>
    <lineage>
        <taxon>Bacteria</taxon>
        <taxon>Pseudomonadati</taxon>
        <taxon>Pseudomonadota</taxon>
        <taxon>Alphaproteobacteria</taxon>
        <taxon>Rhodobacterales</taxon>
        <taxon>Paracoccaceae</taxon>
        <taxon>Halocynthiibacter</taxon>
    </lineage>
</organism>
<dbReference type="GO" id="GO:0016787">
    <property type="term" value="F:hydrolase activity"/>
    <property type="evidence" value="ECO:0007669"/>
    <property type="project" value="UniProtKB-KW"/>
</dbReference>
<feature type="domain" description="Endoribonuclease YicC-like C-terminal" evidence="7">
    <location>
        <begin position="179"/>
        <end position="296"/>
    </location>
</feature>
<dbReference type="EMBL" id="JAOYFC010000001">
    <property type="protein sequence ID" value="MCV6824355.1"/>
    <property type="molecule type" value="Genomic_DNA"/>
</dbReference>
<evidence type="ECO:0000256" key="2">
    <source>
        <dbReference type="ARBA" id="ARBA00022722"/>
    </source>
</evidence>
<evidence type="ECO:0000259" key="6">
    <source>
        <dbReference type="Pfam" id="PF03755"/>
    </source>
</evidence>
<accession>A0AAE3LUJ1</accession>
<feature type="domain" description="Endoribonuclease YicC-like N-terminal" evidence="6">
    <location>
        <begin position="2"/>
        <end position="159"/>
    </location>
</feature>
<evidence type="ECO:0000313" key="8">
    <source>
        <dbReference type="EMBL" id="MCV6824355.1"/>
    </source>
</evidence>
<evidence type="ECO:0000256" key="5">
    <source>
        <dbReference type="ARBA" id="ARBA00035648"/>
    </source>
</evidence>